<reference evidence="1 2" key="1">
    <citation type="journal article" date="2021" name="Commun. Biol.">
        <title>The genome of Shorea leprosula (Dipterocarpaceae) highlights the ecological relevance of drought in aseasonal tropical rainforests.</title>
        <authorList>
            <person name="Ng K.K.S."/>
            <person name="Kobayashi M.J."/>
            <person name="Fawcett J.A."/>
            <person name="Hatakeyama M."/>
            <person name="Paape T."/>
            <person name="Ng C.H."/>
            <person name="Ang C.C."/>
            <person name="Tnah L.H."/>
            <person name="Lee C.T."/>
            <person name="Nishiyama T."/>
            <person name="Sese J."/>
            <person name="O'Brien M.J."/>
            <person name="Copetti D."/>
            <person name="Mohd Noor M.I."/>
            <person name="Ong R.C."/>
            <person name="Putra M."/>
            <person name="Sireger I.Z."/>
            <person name="Indrioko S."/>
            <person name="Kosugi Y."/>
            <person name="Izuno A."/>
            <person name="Isagi Y."/>
            <person name="Lee S.L."/>
            <person name="Shimizu K.K."/>
        </authorList>
    </citation>
    <scope>NUCLEOTIDE SEQUENCE [LARGE SCALE GENOMIC DNA]</scope>
    <source>
        <strain evidence="1">214</strain>
    </source>
</reference>
<dbReference type="Proteomes" id="UP001054252">
    <property type="component" value="Unassembled WGS sequence"/>
</dbReference>
<proteinExistence type="predicted"/>
<evidence type="ECO:0000313" key="1">
    <source>
        <dbReference type="EMBL" id="GKU90654.1"/>
    </source>
</evidence>
<evidence type="ECO:0000313" key="2">
    <source>
        <dbReference type="Proteomes" id="UP001054252"/>
    </source>
</evidence>
<gene>
    <name evidence="1" type="ORF">SLEP1_g4621</name>
</gene>
<organism evidence="1 2">
    <name type="scientific">Rubroshorea leprosula</name>
    <dbReference type="NCBI Taxonomy" id="152421"/>
    <lineage>
        <taxon>Eukaryota</taxon>
        <taxon>Viridiplantae</taxon>
        <taxon>Streptophyta</taxon>
        <taxon>Embryophyta</taxon>
        <taxon>Tracheophyta</taxon>
        <taxon>Spermatophyta</taxon>
        <taxon>Magnoliopsida</taxon>
        <taxon>eudicotyledons</taxon>
        <taxon>Gunneridae</taxon>
        <taxon>Pentapetalae</taxon>
        <taxon>rosids</taxon>
        <taxon>malvids</taxon>
        <taxon>Malvales</taxon>
        <taxon>Dipterocarpaceae</taxon>
        <taxon>Rubroshorea</taxon>
    </lineage>
</organism>
<comment type="caution">
    <text evidence="1">The sequence shown here is derived from an EMBL/GenBank/DDBJ whole genome shotgun (WGS) entry which is preliminary data.</text>
</comment>
<accession>A0AAV5HZS1</accession>
<keyword evidence="2" id="KW-1185">Reference proteome</keyword>
<protein>
    <submittedName>
        <fullName evidence="1">Uncharacterized protein</fullName>
    </submittedName>
</protein>
<dbReference type="AlphaFoldDB" id="A0AAV5HZS1"/>
<sequence length="59" mass="6333">MVMIPEASIALDSILTTCPVLINAEVLSLLSNASFGGCPFTSVEFWISECRSHQSSSQN</sequence>
<name>A0AAV5HZS1_9ROSI</name>
<dbReference type="EMBL" id="BPVZ01000004">
    <property type="protein sequence ID" value="GKU90654.1"/>
    <property type="molecule type" value="Genomic_DNA"/>
</dbReference>